<protein>
    <submittedName>
        <fullName evidence="1">Uncharacterized protein</fullName>
    </submittedName>
</protein>
<comment type="caution">
    <text evidence="1">The sequence shown here is derived from an EMBL/GenBank/DDBJ whole genome shotgun (WGS) entry which is preliminary data.</text>
</comment>
<sequence length="127" mass="14404">DTTLLMLAYIESALANAPISNHRRSPTEKEPSFGSETNGGCKRTIRQRDGETKTAKLWTNTSTTTKAVNVSLIEQRRLKTNRSAEIRSDEFVFVVKIDLNRKNTTLFSFLMFAYRILFGQRANIEAS</sequence>
<feature type="non-terminal residue" evidence="1">
    <location>
        <position position="1"/>
    </location>
</feature>
<accession>A0A7D9KJM9</accession>
<dbReference type="AlphaFoldDB" id="A0A7D9KJM9"/>
<gene>
    <name evidence="1" type="ORF">PACLA_8A037144</name>
</gene>
<dbReference type="EMBL" id="CACRXK020043690">
    <property type="protein sequence ID" value="CAB4045952.1"/>
    <property type="molecule type" value="Genomic_DNA"/>
</dbReference>
<proteinExistence type="predicted"/>
<keyword evidence="2" id="KW-1185">Reference proteome</keyword>
<name>A0A7D9KJM9_PARCT</name>
<evidence type="ECO:0000313" key="1">
    <source>
        <dbReference type="EMBL" id="CAB4045952.1"/>
    </source>
</evidence>
<reference evidence="1" key="1">
    <citation type="submission" date="2020-04" db="EMBL/GenBank/DDBJ databases">
        <authorList>
            <person name="Alioto T."/>
            <person name="Alioto T."/>
            <person name="Gomez Garrido J."/>
        </authorList>
    </citation>
    <scope>NUCLEOTIDE SEQUENCE</scope>
    <source>
        <strain evidence="1">A484AB</strain>
    </source>
</reference>
<dbReference type="Proteomes" id="UP001152795">
    <property type="component" value="Unassembled WGS sequence"/>
</dbReference>
<organism evidence="1 2">
    <name type="scientific">Paramuricea clavata</name>
    <name type="common">Red gorgonian</name>
    <name type="synonym">Violescent sea-whip</name>
    <dbReference type="NCBI Taxonomy" id="317549"/>
    <lineage>
        <taxon>Eukaryota</taxon>
        <taxon>Metazoa</taxon>
        <taxon>Cnidaria</taxon>
        <taxon>Anthozoa</taxon>
        <taxon>Octocorallia</taxon>
        <taxon>Malacalcyonacea</taxon>
        <taxon>Plexauridae</taxon>
        <taxon>Paramuricea</taxon>
    </lineage>
</organism>
<evidence type="ECO:0000313" key="2">
    <source>
        <dbReference type="Proteomes" id="UP001152795"/>
    </source>
</evidence>